<organism evidence="3 4">
    <name type="scientific">Candidatus Minimicrobia naudis</name>
    <dbReference type="NCBI Taxonomy" id="2841263"/>
    <lineage>
        <taxon>Bacteria</taxon>
        <taxon>Candidatus Saccharimonadota</taxon>
        <taxon>Candidatus Saccharimonadota incertae sedis</taxon>
        <taxon>Candidatus Minimicrobia</taxon>
    </lineage>
</organism>
<keyword evidence="4" id="KW-1185">Reference proteome</keyword>
<protein>
    <submittedName>
        <fullName evidence="3">Uncharacterized protein</fullName>
    </submittedName>
</protein>
<gene>
    <name evidence="3" type="ORF">KOY48_03370</name>
</gene>
<dbReference type="EMBL" id="CP076460">
    <property type="protein sequence ID" value="QWQ31929.1"/>
    <property type="molecule type" value="Genomic_DNA"/>
</dbReference>
<evidence type="ECO:0000256" key="2">
    <source>
        <dbReference type="SAM" id="Phobius"/>
    </source>
</evidence>
<feature type="transmembrane region" description="Helical" evidence="2">
    <location>
        <begin position="81"/>
        <end position="104"/>
    </location>
</feature>
<evidence type="ECO:0000313" key="3">
    <source>
        <dbReference type="EMBL" id="QWQ31929.1"/>
    </source>
</evidence>
<keyword evidence="2" id="KW-0472">Membrane</keyword>
<evidence type="ECO:0000256" key="1">
    <source>
        <dbReference type="SAM" id="MobiDB-lite"/>
    </source>
</evidence>
<sequence>MKKKTTISTAGHGSSDKKSPSKRMNLYANLAQKHKTKKDKDARERAEYLATLPKHPVKRFFYRLHPKRLAKYWFSKRGGLMALKILGVSILLMLLLIGGMFAYFRKDLDKIRPGELAKRVQTTVTKYYDRNDNLLWEDKGTGNYQLVVESDQN</sequence>
<dbReference type="KEGG" id="mnd:KOY48_03370"/>
<feature type="region of interest" description="Disordered" evidence="1">
    <location>
        <begin position="1"/>
        <end position="24"/>
    </location>
</feature>
<evidence type="ECO:0000313" key="4">
    <source>
        <dbReference type="Proteomes" id="UP000679129"/>
    </source>
</evidence>
<dbReference type="AlphaFoldDB" id="A0A8F1MBD2"/>
<name>A0A8F1MBD2_9BACT</name>
<reference evidence="3" key="1">
    <citation type="submission" date="2021-06" db="EMBL/GenBank/DDBJ databases">
        <title>An adapted protocol for Saccharibacteria cultivation: two new species join this phylum of Candidate Phyla Radiations.</title>
        <authorList>
            <person name="Ibrahim A."/>
            <person name="Maatouk M."/>
            <person name="Zgheib R."/>
            <person name="Haddad G."/>
            <person name="Bou Khalil J."/>
            <person name="Raoult D."/>
            <person name="Bittar F."/>
        </authorList>
    </citation>
    <scope>NUCLEOTIDE SEQUENCE</scope>
    <source>
        <strain evidence="3">IHU1</strain>
    </source>
</reference>
<accession>A0A8F1MBD2</accession>
<keyword evidence="2" id="KW-0812">Transmembrane</keyword>
<feature type="compositionally biased region" description="Polar residues" evidence="1">
    <location>
        <begin position="1"/>
        <end position="12"/>
    </location>
</feature>
<proteinExistence type="predicted"/>
<dbReference type="Proteomes" id="UP000679129">
    <property type="component" value="Chromosome"/>
</dbReference>
<keyword evidence="2" id="KW-1133">Transmembrane helix</keyword>